<evidence type="ECO:0000256" key="1">
    <source>
        <dbReference type="ARBA" id="ARBA00001922"/>
    </source>
</evidence>
<dbReference type="PRINTS" id="PR01183">
    <property type="entry name" value="RIBORDTASEM1"/>
</dbReference>
<evidence type="ECO:0000313" key="7">
    <source>
        <dbReference type="Proteomes" id="UP001153678"/>
    </source>
</evidence>
<dbReference type="Gene3D" id="3.40.50.300">
    <property type="entry name" value="P-loop containing nucleotide triphosphate hydrolases"/>
    <property type="match status" value="1"/>
</dbReference>
<dbReference type="GO" id="GO:0031419">
    <property type="term" value="F:cobalamin binding"/>
    <property type="evidence" value="ECO:0007669"/>
    <property type="project" value="UniProtKB-KW"/>
</dbReference>
<gene>
    <name evidence="6" type="ORF">FWILDA_LOCUS351</name>
</gene>
<dbReference type="GO" id="GO:0008817">
    <property type="term" value="F:corrinoid adenosyltransferase activity"/>
    <property type="evidence" value="ECO:0007669"/>
    <property type="project" value="InterPro"/>
</dbReference>
<evidence type="ECO:0000256" key="3">
    <source>
        <dbReference type="ARBA" id="ARBA00023002"/>
    </source>
</evidence>
<keyword evidence="7" id="KW-1185">Reference proteome</keyword>
<protein>
    <submittedName>
        <fullName evidence="6">2936_t:CDS:1</fullName>
    </submittedName>
</protein>
<evidence type="ECO:0000313" key="6">
    <source>
        <dbReference type="EMBL" id="CAI2162027.1"/>
    </source>
</evidence>
<dbReference type="GO" id="GO:0005524">
    <property type="term" value="F:ATP binding"/>
    <property type="evidence" value="ECO:0007669"/>
    <property type="project" value="InterPro"/>
</dbReference>
<dbReference type="Pfam" id="PF02572">
    <property type="entry name" value="CobA_CobO_BtuR"/>
    <property type="match status" value="1"/>
</dbReference>
<keyword evidence="3" id="KW-0560">Oxidoreductase</keyword>
<reference evidence="6" key="1">
    <citation type="submission" date="2022-08" db="EMBL/GenBank/DDBJ databases">
        <authorList>
            <person name="Kallberg Y."/>
            <person name="Tangrot J."/>
            <person name="Rosling A."/>
        </authorList>
    </citation>
    <scope>NUCLEOTIDE SEQUENCE</scope>
    <source>
        <strain evidence="6">Wild A</strain>
    </source>
</reference>
<dbReference type="Pfam" id="PF02867">
    <property type="entry name" value="Ribonuc_red_lgC"/>
    <property type="match status" value="1"/>
</dbReference>
<feature type="domain" description="Ribonucleotide reductase large subunit C-terminal" evidence="5">
    <location>
        <begin position="169"/>
        <end position="323"/>
    </location>
</feature>
<dbReference type="InterPro" id="IPR050862">
    <property type="entry name" value="RdRp_reductase_class-2"/>
</dbReference>
<keyword evidence="4" id="KW-0170">Cobalt</keyword>
<comment type="caution">
    <text evidence="6">The sequence shown here is derived from an EMBL/GenBank/DDBJ whole genome shotgun (WGS) entry which is preliminary data.</text>
</comment>
<dbReference type="InterPro" id="IPR003724">
    <property type="entry name" value="CblAdoTrfase_CobA"/>
</dbReference>
<dbReference type="InterPro" id="IPR000788">
    <property type="entry name" value="RNR_lg_C"/>
</dbReference>
<dbReference type="SUPFAM" id="SSF51998">
    <property type="entry name" value="PFL-like glycyl radical enzymes"/>
    <property type="match status" value="1"/>
</dbReference>
<evidence type="ECO:0000259" key="5">
    <source>
        <dbReference type="Pfam" id="PF02867"/>
    </source>
</evidence>
<dbReference type="GO" id="GO:0004748">
    <property type="term" value="F:ribonucleoside-diphosphate reductase activity, thioredoxin disulfide as acceptor"/>
    <property type="evidence" value="ECO:0007669"/>
    <property type="project" value="TreeGrafter"/>
</dbReference>
<dbReference type="EMBL" id="CAMKVN010000022">
    <property type="protein sequence ID" value="CAI2162027.1"/>
    <property type="molecule type" value="Genomic_DNA"/>
</dbReference>
<dbReference type="SUPFAM" id="SSF52540">
    <property type="entry name" value="P-loop containing nucleoside triphosphate hydrolases"/>
    <property type="match status" value="1"/>
</dbReference>
<sequence>MPSERKELIEREEKLNAYNVTLEQGFKDRKIDVEVRVGRAIAKPEKGNELRIKYASEFEKQIRDFKIIPAGRILHGAGSGSNVTFFNCYVMPYIKDSATEIISEHFAQVAEIMRRGGGVGSNGSTLRPKAEPGIFFLDRANYFTNAKGYGKKVVATNPCGEQPLPPYSVCNLNNIIDTTYYFLKKNTEQAQGERRIGMGVMGLHDFLIYRGLKYGSTEANLLVDKLFETICLTAYKTSVELAQEKGVFPFLKNKNELVDKSGFIQTLPKETQEKIREHGLRNSHLLTVAPTGSTGTLVGVSTGLEPYFAFSYYRSGRLGKFIKTINAPKGYKVEQVKKIYETLYEKGAKGGTVYVDGCRDLQVLSLEKEENKFSDLKTEKEECKICFKGELVLLGEMNDQEKSNLQKEINEGVAKFQEITQKDEVDLIVVDEILGCIHNKQLSEEVLINILKNKKPHIAIALSGHNLSDKLKEVADLVSQVKLQKHYFYKGGKARQGIEY</sequence>
<organism evidence="6 7">
    <name type="scientific">Funneliformis geosporum</name>
    <dbReference type="NCBI Taxonomy" id="1117311"/>
    <lineage>
        <taxon>Eukaryota</taxon>
        <taxon>Fungi</taxon>
        <taxon>Fungi incertae sedis</taxon>
        <taxon>Mucoromycota</taxon>
        <taxon>Glomeromycotina</taxon>
        <taxon>Glomeromycetes</taxon>
        <taxon>Glomerales</taxon>
        <taxon>Glomeraceae</taxon>
        <taxon>Funneliformis</taxon>
    </lineage>
</organism>
<dbReference type="Gene3D" id="3.20.70.20">
    <property type="match status" value="4"/>
</dbReference>
<dbReference type="AlphaFoldDB" id="A0A9W4WPE0"/>
<dbReference type="PANTHER" id="PTHR43371">
    <property type="entry name" value="VITAMIN B12-DEPENDENT RIBONUCLEOTIDE REDUCTASE"/>
    <property type="match status" value="1"/>
</dbReference>
<dbReference type="Proteomes" id="UP001153678">
    <property type="component" value="Unassembled WGS sequence"/>
</dbReference>
<proteinExistence type="predicted"/>
<evidence type="ECO:0000256" key="4">
    <source>
        <dbReference type="ARBA" id="ARBA00023285"/>
    </source>
</evidence>
<accession>A0A9W4WPE0</accession>
<comment type="cofactor">
    <cofactor evidence="1">
        <name>adenosylcob(III)alamin</name>
        <dbReference type="ChEBI" id="CHEBI:18408"/>
    </cofactor>
</comment>
<keyword evidence="2" id="KW-0846">Cobalamin</keyword>
<dbReference type="PANTHER" id="PTHR43371:SF1">
    <property type="entry name" value="RIBONUCLEOSIDE-DIPHOSPHATE REDUCTASE"/>
    <property type="match status" value="1"/>
</dbReference>
<name>A0A9W4WPE0_9GLOM</name>
<dbReference type="OrthoDB" id="2406043at2759"/>
<evidence type="ECO:0000256" key="2">
    <source>
        <dbReference type="ARBA" id="ARBA00022628"/>
    </source>
</evidence>
<dbReference type="InterPro" id="IPR027417">
    <property type="entry name" value="P-loop_NTPase"/>
</dbReference>